<dbReference type="OrthoDB" id="1521787at2"/>
<name>A0A418LYK9_9BACT</name>
<reference evidence="3 4" key="1">
    <citation type="submission" date="2018-08" db="EMBL/GenBank/DDBJ databases">
        <title>Fibrisoma montanum sp. nov., isolated from Danxia mountain soil.</title>
        <authorList>
            <person name="Huang Y."/>
        </authorList>
    </citation>
    <scope>NUCLEOTIDE SEQUENCE [LARGE SCALE GENOMIC DNA]</scope>
    <source>
        <strain evidence="3 4">HYT19</strain>
    </source>
</reference>
<accession>A0A418LYK9</accession>
<dbReference type="InterPro" id="IPR007484">
    <property type="entry name" value="Peptidase_M28"/>
</dbReference>
<dbReference type="Proteomes" id="UP000283523">
    <property type="component" value="Unassembled WGS sequence"/>
</dbReference>
<dbReference type="EMBL" id="QXED01000011">
    <property type="protein sequence ID" value="RIV18463.1"/>
    <property type="molecule type" value="Genomic_DNA"/>
</dbReference>
<feature type="domain" description="Peptidase M28" evidence="2">
    <location>
        <begin position="143"/>
        <end position="347"/>
    </location>
</feature>
<keyword evidence="4" id="KW-1185">Reference proteome</keyword>
<dbReference type="Gene3D" id="3.40.630.10">
    <property type="entry name" value="Zn peptidases"/>
    <property type="match status" value="1"/>
</dbReference>
<dbReference type="RefSeq" id="WP_119671096.1">
    <property type="nucleotide sequence ID" value="NZ_QXED01000011.1"/>
</dbReference>
<evidence type="ECO:0000313" key="3">
    <source>
        <dbReference type="EMBL" id="RIV18463.1"/>
    </source>
</evidence>
<dbReference type="GO" id="GO:0008235">
    <property type="term" value="F:metalloexopeptidase activity"/>
    <property type="evidence" value="ECO:0007669"/>
    <property type="project" value="InterPro"/>
</dbReference>
<feature type="chain" id="PRO_5019556365" description="Peptidase M28 domain-containing protein" evidence="1">
    <location>
        <begin position="23"/>
        <end position="357"/>
    </location>
</feature>
<comment type="caution">
    <text evidence="3">The sequence shown here is derived from an EMBL/GenBank/DDBJ whole genome shotgun (WGS) entry which is preliminary data.</text>
</comment>
<feature type="signal peptide" evidence="1">
    <location>
        <begin position="1"/>
        <end position="22"/>
    </location>
</feature>
<dbReference type="SUPFAM" id="SSF53187">
    <property type="entry name" value="Zn-dependent exopeptidases"/>
    <property type="match status" value="1"/>
</dbReference>
<dbReference type="Pfam" id="PF04389">
    <property type="entry name" value="Peptidase_M28"/>
    <property type="match status" value="1"/>
</dbReference>
<proteinExistence type="predicted"/>
<evidence type="ECO:0000313" key="4">
    <source>
        <dbReference type="Proteomes" id="UP000283523"/>
    </source>
</evidence>
<keyword evidence="1" id="KW-0732">Signal</keyword>
<dbReference type="InterPro" id="IPR045175">
    <property type="entry name" value="M28_fam"/>
</dbReference>
<evidence type="ECO:0000256" key="1">
    <source>
        <dbReference type="SAM" id="SignalP"/>
    </source>
</evidence>
<protein>
    <recommendedName>
        <fullName evidence="2">Peptidase M28 domain-containing protein</fullName>
    </recommendedName>
</protein>
<dbReference type="PANTHER" id="PTHR12147:SF26">
    <property type="entry name" value="PEPTIDASE M28 DOMAIN-CONTAINING PROTEIN"/>
    <property type="match status" value="1"/>
</dbReference>
<gene>
    <name evidence="3" type="ORF">DYU11_28220</name>
</gene>
<evidence type="ECO:0000259" key="2">
    <source>
        <dbReference type="Pfam" id="PF04389"/>
    </source>
</evidence>
<dbReference type="PANTHER" id="PTHR12147">
    <property type="entry name" value="METALLOPEPTIDASE M28 FAMILY MEMBER"/>
    <property type="match status" value="1"/>
</dbReference>
<dbReference type="GO" id="GO:0006508">
    <property type="term" value="P:proteolysis"/>
    <property type="evidence" value="ECO:0007669"/>
    <property type="project" value="InterPro"/>
</dbReference>
<organism evidence="3 4">
    <name type="scientific">Fibrisoma montanum</name>
    <dbReference type="NCBI Taxonomy" id="2305895"/>
    <lineage>
        <taxon>Bacteria</taxon>
        <taxon>Pseudomonadati</taxon>
        <taxon>Bacteroidota</taxon>
        <taxon>Cytophagia</taxon>
        <taxon>Cytophagales</taxon>
        <taxon>Spirosomataceae</taxon>
        <taxon>Fibrisoma</taxon>
    </lineage>
</organism>
<dbReference type="AlphaFoldDB" id="A0A418LYK9"/>
<sequence>MINTFRVILFLMYVGAITRSVAQTDVSPVTVSGGLLRKHVYFLASDSLRGRETGTDGQVKAANYCIRTFRQSHLIAPFRIDSVSATYRQFYAFTTTEVAPFGRTGVYDTKERYKLRELAPLPSTAEDSSRVQTAINVGGLLIGTDLKKEILVLSAHYDHLGCQGTRIFHGADDNASGTAVVMGVAAAFDSLAQLGIRPRRSVLFLLFSGEEDGLLGSRFFVYNSPVQLQQIKGVLNVDMVGRIDFQHKRIPDYCYLIGNEQANSFKKLADRANRQSVGLSLNREGYDTKNDPEFHFKRSDQYSFAAFGIPAVLFTSGSHIDYHRPTDTADRIEYNVLQKRATLIFQTVWAIANEGRE</sequence>